<gene>
    <name evidence="3" type="ORF">BCL93_1139</name>
</gene>
<dbReference type="Proteomes" id="UP000249700">
    <property type="component" value="Unassembled WGS sequence"/>
</dbReference>
<dbReference type="EMBL" id="QLSX01000013">
    <property type="protein sequence ID" value="RAR58005.1"/>
    <property type="molecule type" value="Genomic_DNA"/>
</dbReference>
<feature type="region of interest" description="Disordered" evidence="1">
    <location>
        <begin position="213"/>
        <end position="237"/>
    </location>
</feature>
<evidence type="ECO:0000313" key="4">
    <source>
        <dbReference type="Proteomes" id="UP000249700"/>
    </source>
</evidence>
<name>A0A328XN72_9GAMM</name>
<dbReference type="AlphaFoldDB" id="A0A328XN72"/>
<feature type="compositionally biased region" description="Low complexity" evidence="1">
    <location>
        <begin position="219"/>
        <end position="237"/>
    </location>
</feature>
<accession>A0A328XN72</accession>
<organism evidence="3 4">
    <name type="scientific">Onishia taeanensis</name>
    <dbReference type="NCBI Taxonomy" id="284577"/>
    <lineage>
        <taxon>Bacteria</taxon>
        <taxon>Pseudomonadati</taxon>
        <taxon>Pseudomonadota</taxon>
        <taxon>Gammaproteobacteria</taxon>
        <taxon>Oceanospirillales</taxon>
        <taxon>Halomonadaceae</taxon>
        <taxon>Onishia</taxon>
    </lineage>
</organism>
<feature type="region of interest" description="Disordered" evidence="1">
    <location>
        <begin position="83"/>
        <end position="120"/>
    </location>
</feature>
<proteinExistence type="predicted"/>
<feature type="domain" description="DUF4124" evidence="2">
    <location>
        <begin position="42"/>
        <end position="91"/>
    </location>
</feature>
<reference evidence="3 4" key="1">
    <citation type="submission" date="2018-06" db="EMBL/GenBank/DDBJ databases">
        <title>Comparative analysis of microorganisms from saline springs in Andes Mountain Range, Colombia.</title>
        <authorList>
            <person name="Rubin E."/>
        </authorList>
    </citation>
    <scope>NUCLEOTIDE SEQUENCE [LARGE SCALE GENOMIC DNA]</scope>
    <source>
        <strain evidence="3 4">USBA-857</strain>
    </source>
</reference>
<evidence type="ECO:0000256" key="1">
    <source>
        <dbReference type="SAM" id="MobiDB-lite"/>
    </source>
</evidence>
<evidence type="ECO:0000259" key="2">
    <source>
        <dbReference type="Pfam" id="PF13511"/>
    </source>
</evidence>
<feature type="compositionally biased region" description="Low complexity" evidence="1">
    <location>
        <begin position="86"/>
        <end position="111"/>
    </location>
</feature>
<dbReference type="InterPro" id="IPR025392">
    <property type="entry name" value="DUF4124"/>
</dbReference>
<comment type="caution">
    <text evidence="3">The sequence shown here is derived from an EMBL/GenBank/DDBJ whole genome shotgun (WGS) entry which is preliminary data.</text>
</comment>
<protein>
    <submittedName>
        <fullName evidence="3">Uncharacterized protein DUF4124</fullName>
    </submittedName>
</protein>
<evidence type="ECO:0000313" key="3">
    <source>
        <dbReference type="EMBL" id="RAR58005.1"/>
    </source>
</evidence>
<sequence length="237" mass="25299">MLSVRRVATGAMSAVWPEKGPLRMLPLRMRSRVMSLGVASLLLALVPVIASSATVYRHVDEQGNVSYSDRPDSGEAVTLSPLTVVPATPDASSSSLSSSPRSSARNSNSQPAAPPFLPYSTFRIASPKNEQTLPTGYAGNVQVELSIEPELRDDHRVRLLVDGQISQSAMHSPVFMVTGLERGEHQLVAELLDADGRVRHRSEPVTLFVQRASVNLPRNPNNPSNSGNAGGSNSAAP</sequence>
<dbReference type="Pfam" id="PF13511">
    <property type="entry name" value="DUF4124"/>
    <property type="match status" value="1"/>
</dbReference>